<feature type="compositionally biased region" description="Basic and acidic residues" evidence="1">
    <location>
        <begin position="1"/>
        <end position="18"/>
    </location>
</feature>
<name>J3AA28_ACTNH</name>
<dbReference type="Proteomes" id="UP000007814">
    <property type="component" value="Unassembled WGS sequence"/>
</dbReference>
<proteinExistence type="predicted"/>
<feature type="region of interest" description="Disordered" evidence="1">
    <location>
        <begin position="1"/>
        <end position="26"/>
    </location>
</feature>
<accession>J3AA28</accession>
<evidence type="ECO:0000256" key="1">
    <source>
        <dbReference type="SAM" id="MobiDB-lite"/>
    </source>
</evidence>
<gene>
    <name evidence="2" type="ORF">HMPREF1129_2645</name>
</gene>
<sequence length="47" mass="5031">MPSGGHLRDPAQSERPDTGRLSASRPILTSHIVLSILSQGPTQGHDR</sequence>
<comment type="caution">
    <text evidence="2">The sequence shown here is derived from an EMBL/GenBank/DDBJ whole genome shotgun (WGS) entry which is preliminary data.</text>
</comment>
<dbReference type="AlphaFoldDB" id="J3AA28"/>
<dbReference type="EMBL" id="ALJK01000149">
    <property type="protein sequence ID" value="EJN84438.1"/>
    <property type="molecule type" value="Genomic_DNA"/>
</dbReference>
<evidence type="ECO:0000313" key="3">
    <source>
        <dbReference type="Proteomes" id="UP000007814"/>
    </source>
</evidence>
<protein>
    <submittedName>
        <fullName evidence="2">Uncharacterized protein</fullName>
    </submittedName>
</protein>
<evidence type="ECO:0000313" key="2">
    <source>
        <dbReference type="EMBL" id="EJN84438.1"/>
    </source>
</evidence>
<organism evidence="2 3">
    <name type="scientific">Actinomyces naeslundii (strain ATCC 12104 / DSM 43013 / CCUG 2238 / JCM 8349 / NCTC 10301 / Howell 279)</name>
    <dbReference type="NCBI Taxonomy" id="1115803"/>
    <lineage>
        <taxon>Bacteria</taxon>
        <taxon>Bacillati</taxon>
        <taxon>Actinomycetota</taxon>
        <taxon>Actinomycetes</taxon>
        <taxon>Actinomycetales</taxon>
        <taxon>Actinomycetaceae</taxon>
        <taxon>Actinomyces</taxon>
    </lineage>
</organism>
<reference evidence="2 3" key="1">
    <citation type="submission" date="2012-07" db="EMBL/GenBank/DDBJ databases">
        <authorList>
            <person name="Durkin A.S."/>
            <person name="McCorrison J."/>
            <person name="Torralba M."/>
            <person name="Gillis M."/>
            <person name="Methe B."/>
            <person name="Sutton G."/>
            <person name="Nelson K.E."/>
        </authorList>
    </citation>
    <scope>NUCLEOTIDE SEQUENCE [LARGE SCALE GENOMIC DNA]</scope>
    <source>
        <strain evidence="3">ATCC 12104 / DSM 43013 / CCUG 2238 / JCM 8349 / NCTC 10301 / Howell 279</strain>
    </source>
</reference>